<reference evidence="2" key="1">
    <citation type="submission" date="2007-04" db="EMBL/GenBank/DDBJ databases">
        <authorList>
            <consortium name="The Broad Institute Genome Sequencing Platform"/>
            <person name="Birren B."/>
            <person name="Lander E."/>
            <person name="Galagan J."/>
            <person name="Nusbaum C."/>
            <person name="Devon K."/>
            <person name="Ma L.-J."/>
            <person name="Jaffe D."/>
            <person name="Butler J."/>
            <person name="Alvarez P."/>
            <person name="Gnerre S."/>
            <person name="Grabherr M."/>
            <person name="Kleber M."/>
            <person name="Mauceli E."/>
            <person name="Brockman W."/>
            <person name="MacCallum I.A."/>
            <person name="Young S."/>
            <person name="LaButti K."/>
            <person name="DeCaprio D."/>
            <person name="Crawford M."/>
            <person name="Koehrsen M."/>
            <person name="Engels R."/>
            <person name="Montgomery P."/>
            <person name="Pearson M."/>
            <person name="Howarth C."/>
            <person name="Larson L."/>
            <person name="White J."/>
            <person name="O'Leary S."/>
            <person name="Kodira C."/>
            <person name="Zeng Q."/>
            <person name="Yandava C."/>
            <person name="Alvarado L."/>
            <person name="Kistler C."/>
            <person name="Shim W.-B."/>
            <person name="Kang S."/>
            <person name="Woloshuk C."/>
        </authorList>
    </citation>
    <scope>NUCLEOTIDE SEQUENCE</scope>
    <source>
        <strain evidence="2">4287</strain>
    </source>
</reference>
<name>A0A0J9WFP1_FUSO4</name>
<organism evidence="2 3">
    <name type="scientific">Fusarium oxysporum f. sp. lycopersici (strain 4287 / CBS 123668 / FGSC 9935 / NRRL 34936)</name>
    <name type="common">Fusarium vascular wilt of tomato</name>
    <dbReference type="NCBI Taxonomy" id="426428"/>
    <lineage>
        <taxon>Eukaryota</taxon>
        <taxon>Fungi</taxon>
        <taxon>Dikarya</taxon>
        <taxon>Ascomycota</taxon>
        <taxon>Pezizomycotina</taxon>
        <taxon>Sordariomycetes</taxon>
        <taxon>Hypocreomycetidae</taxon>
        <taxon>Hypocreales</taxon>
        <taxon>Nectriaceae</taxon>
        <taxon>Fusarium</taxon>
        <taxon>Fusarium oxysporum species complex</taxon>
    </lineage>
</organism>
<dbReference type="Proteomes" id="UP000009097">
    <property type="component" value="Unassembled WGS sequence"/>
</dbReference>
<dbReference type="KEGG" id="fox:FOXG_17794"/>
<evidence type="ECO:0000313" key="3">
    <source>
        <dbReference type="Proteomes" id="UP000009097"/>
    </source>
</evidence>
<dbReference type="VEuPathDB" id="FungiDB:FOXG_17794"/>
<protein>
    <submittedName>
        <fullName evidence="2">Uncharacterized protein</fullName>
    </submittedName>
</protein>
<sequence>MRLTQIEAWGGARFQHRSVTGWRLEQEDPIRRRKNLGFAHYLERAATHASKSAQETGRDVGSIRKTPGATRIKRHLRDPPDLFRPTPLAGNEADLCWKNSHHGIEELRVRVLTL</sequence>
<accession>A0A0J9WFP1</accession>
<dbReference type="RefSeq" id="XP_018231667.1">
    <property type="nucleotide sequence ID" value="XM_018397779.1"/>
</dbReference>
<evidence type="ECO:0000313" key="2">
    <source>
        <dbReference type="EMBL" id="KNA93621.1"/>
    </source>
</evidence>
<dbReference type="AlphaFoldDB" id="A0A0J9WFP1"/>
<dbReference type="GeneID" id="28958500"/>
<proteinExistence type="predicted"/>
<dbReference type="EMBL" id="DS231696">
    <property type="protein sequence ID" value="KNA93621.1"/>
    <property type="molecule type" value="Genomic_DNA"/>
</dbReference>
<feature type="region of interest" description="Disordered" evidence="1">
    <location>
        <begin position="47"/>
        <end position="85"/>
    </location>
</feature>
<reference evidence="2" key="2">
    <citation type="journal article" date="2010" name="Nature">
        <title>Comparative genomics reveals mobile pathogenicity chromosomes in Fusarium.</title>
        <authorList>
            <person name="Ma L.J."/>
            <person name="van der Does H.C."/>
            <person name="Borkovich K.A."/>
            <person name="Coleman J.J."/>
            <person name="Daboussi M.J."/>
            <person name="Di Pietro A."/>
            <person name="Dufresne M."/>
            <person name="Freitag M."/>
            <person name="Grabherr M."/>
            <person name="Henrissat B."/>
            <person name="Houterman P.M."/>
            <person name="Kang S."/>
            <person name="Shim W.B."/>
            <person name="Woloshuk C."/>
            <person name="Xie X."/>
            <person name="Xu J.R."/>
            <person name="Antoniw J."/>
            <person name="Baker S.E."/>
            <person name="Bluhm B.H."/>
            <person name="Breakspear A."/>
            <person name="Brown D.W."/>
            <person name="Butchko R.A."/>
            <person name="Chapman S."/>
            <person name="Coulson R."/>
            <person name="Coutinho P.M."/>
            <person name="Danchin E.G."/>
            <person name="Diener A."/>
            <person name="Gale L.R."/>
            <person name="Gardiner D.M."/>
            <person name="Goff S."/>
            <person name="Hammond-Kosack K.E."/>
            <person name="Hilburn K."/>
            <person name="Hua-Van A."/>
            <person name="Jonkers W."/>
            <person name="Kazan K."/>
            <person name="Kodira C.D."/>
            <person name="Koehrsen M."/>
            <person name="Kumar L."/>
            <person name="Lee Y.H."/>
            <person name="Li L."/>
            <person name="Manners J.M."/>
            <person name="Miranda-Saavedra D."/>
            <person name="Mukherjee M."/>
            <person name="Park G."/>
            <person name="Park J."/>
            <person name="Park S.Y."/>
            <person name="Proctor R.H."/>
            <person name="Regev A."/>
            <person name="Ruiz-Roldan M.C."/>
            <person name="Sain D."/>
            <person name="Sakthikumar S."/>
            <person name="Sykes S."/>
            <person name="Schwartz D.C."/>
            <person name="Turgeon B.G."/>
            <person name="Wapinski I."/>
            <person name="Yoder O."/>
            <person name="Young S."/>
            <person name="Zeng Q."/>
            <person name="Zhou S."/>
            <person name="Galagan J."/>
            <person name="Cuomo C.A."/>
            <person name="Kistler H.C."/>
            <person name="Rep M."/>
        </authorList>
    </citation>
    <scope>NUCLEOTIDE SEQUENCE [LARGE SCALE GENOMIC DNA]</scope>
    <source>
        <strain evidence="2">4287</strain>
    </source>
</reference>
<evidence type="ECO:0000256" key="1">
    <source>
        <dbReference type="SAM" id="MobiDB-lite"/>
    </source>
</evidence>
<gene>
    <name evidence="2" type="ORF">FOXG_17794</name>
</gene>